<feature type="signal peptide" evidence="1">
    <location>
        <begin position="1"/>
        <end position="24"/>
    </location>
</feature>
<dbReference type="RefSeq" id="WP_344237661.1">
    <property type="nucleotide sequence ID" value="NZ_BAAAHH010000003.1"/>
</dbReference>
<evidence type="ECO:0000259" key="2">
    <source>
        <dbReference type="Pfam" id="PF00496"/>
    </source>
</evidence>
<dbReference type="PROSITE" id="PS51257">
    <property type="entry name" value="PROKAR_LIPOPROTEIN"/>
    <property type="match status" value="1"/>
</dbReference>
<organism evidence="3 4">
    <name type="scientific">Actinocorallia libanotica</name>
    <dbReference type="NCBI Taxonomy" id="46162"/>
    <lineage>
        <taxon>Bacteria</taxon>
        <taxon>Bacillati</taxon>
        <taxon>Actinomycetota</taxon>
        <taxon>Actinomycetes</taxon>
        <taxon>Streptosporangiales</taxon>
        <taxon>Thermomonosporaceae</taxon>
        <taxon>Actinocorallia</taxon>
    </lineage>
</organism>
<accession>A0ABN1QF36</accession>
<dbReference type="Gene3D" id="3.40.190.10">
    <property type="entry name" value="Periplasmic binding protein-like II"/>
    <property type="match status" value="1"/>
</dbReference>
<evidence type="ECO:0000313" key="4">
    <source>
        <dbReference type="Proteomes" id="UP001500665"/>
    </source>
</evidence>
<keyword evidence="1" id="KW-0732">Signal</keyword>
<reference evidence="3 4" key="1">
    <citation type="journal article" date="2019" name="Int. J. Syst. Evol. Microbiol.">
        <title>The Global Catalogue of Microorganisms (GCM) 10K type strain sequencing project: providing services to taxonomists for standard genome sequencing and annotation.</title>
        <authorList>
            <consortium name="The Broad Institute Genomics Platform"/>
            <consortium name="The Broad Institute Genome Sequencing Center for Infectious Disease"/>
            <person name="Wu L."/>
            <person name="Ma J."/>
        </authorList>
    </citation>
    <scope>NUCLEOTIDE SEQUENCE [LARGE SCALE GENOMIC DNA]</scope>
    <source>
        <strain evidence="3 4">JCM 10696</strain>
    </source>
</reference>
<sequence>MQRSARTTLVAAALTAAFALSGCADTGGGSGGSDDTLDIATLTKPQSLDPKVANGSALPFFQAVYDTLVKREPDGTYSPMLATEWSFDEAGTELTLTLRTGVKFQDGTAFDAEAVKANLERFKKGGGADATDLAAVTSIEVVDAAHVKLVLAQPDPGLLFYLSDSAGLMASPAAFAKEEELKTKPVGTGPYRLDAAKTVVGTKWVYTRSPDYWGEKPPYGTVTMSVFDNETAIVNGLKTDQIDTALLQDVGQQVSMKSDPNVTTTDVNFDFQGILLFDRGGKVTPALGDARVRQALNHAVDRETMLSALRQGRGEVTAQVFGPETAAYDPALDTAYPHDPEKAKALLKEAGYEKGFKLHLPRVTAIVNDALASSLKSDFEKVGVELVWDAPDAAVLQKVFVNKEYSGMVMNMGLDTVDGIVLRTLVLPGTFNMFGTTDDTVQKLVGSIQAKPDAAEADLKALNEHLVEQGWYLPFYRMSYLLVSDKDVKATPQSGMAVPSIYNYSPA</sequence>
<name>A0ABN1QF36_9ACTN</name>
<dbReference type="Gene3D" id="3.10.105.10">
    <property type="entry name" value="Dipeptide-binding Protein, Domain 3"/>
    <property type="match status" value="1"/>
</dbReference>
<feature type="domain" description="Solute-binding protein family 5" evidence="2">
    <location>
        <begin position="77"/>
        <end position="418"/>
    </location>
</feature>
<feature type="chain" id="PRO_5046608630" evidence="1">
    <location>
        <begin position="25"/>
        <end position="507"/>
    </location>
</feature>
<evidence type="ECO:0000313" key="3">
    <source>
        <dbReference type="EMBL" id="GAA0941815.1"/>
    </source>
</evidence>
<dbReference type="Proteomes" id="UP001500665">
    <property type="component" value="Unassembled WGS sequence"/>
</dbReference>
<dbReference type="InterPro" id="IPR039424">
    <property type="entry name" value="SBP_5"/>
</dbReference>
<dbReference type="EMBL" id="BAAAHH010000003">
    <property type="protein sequence ID" value="GAA0941815.1"/>
    <property type="molecule type" value="Genomic_DNA"/>
</dbReference>
<evidence type="ECO:0000256" key="1">
    <source>
        <dbReference type="SAM" id="SignalP"/>
    </source>
</evidence>
<dbReference type="SUPFAM" id="SSF53850">
    <property type="entry name" value="Periplasmic binding protein-like II"/>
    <property type="match status" value="1"/>
</dbReference>
<dbReference type="InterPro" id="IPR000914">
    <property type="entry name" value="SBP_5_dom"/>
</dbReference>
<comment type="caution">
    <text evidence="3">The sequence shown here is derived from an EMBL/GenBank/DDBJ whole genome shotgun (WGS) entry which is preliminary data.</text>
</comment>
<protein>
    <submittedName>
        <fullName evidence="3">ABC transporter substrate-binding protein</fullName>
    </submittedName>
</protein>
<keyword evidence="4" id="KW-1185">Reference proteome</keyword>
<dbReference type="PIRSF" id="PIRSF002741">
    <property type="entry name" value="MppA"/>
    <property type="match status" value="1"/>
</dbReference>
<proteinExistence type="predicted"/>
<dbReference type="Pfam" id="PF00496">
    <property type="entry name" value="SBP_bac_5"/>
    <property type="match status" value="1"/>
</dbReference>
<dbReference type="PANTHER" id="PTHR30290">
    <property type="entry name" value="PERIPLASMIC BINDING COMPONENT OF ABC TRANSPORTER"/>
    <property type="match status" value="1"/>
</dbReference>
<dbReference type="InterPro" id="IPR030678">
    <property type="entry name" value="Peptide/Ni-bd"/>
</dbReference>
<gene>
    <name evidence="3" type="ORF">GCM10009550_12440</name>
</gene>